<sequence>MTEQQRLGLIVMAYGTPRTPAEIEPYYTHIRRGRPATPEQLADLISRYDAIGGISPLAQRTEAQRAAIESALEERMPGRWMVVLGQKHAAPFIEDAVAELAAAGITHAVGLVLAPHYSGFSVGEYQRRAAEAGAEAGLSMHAVLNWHLDPAYVDFLSAAVADARSGLPEHHKILFTAHSLPERVLVDDPYPDELQQSAAAVMDRIALGEGASWGLGWQSAGRTPEPWRGPDILEIIREAGEADDIDGVLVCAQGFTADHLEVLFDLDIEATAVAEEVGLAFARTRSLNDDPQVMAALADLVIACAADDGVV</sequence>
<accession>A0A6J6GW46</accession>
<dbReference type="UniPathway" id="UPA00252"/>
<dbReference type="PANTHER" id="PTHR11108:SF1">
    <property type="entry name" value="FERROCHELATASE, MITOCHONDRIAL"/>
    <property type="match status" value="1"/>
</dbReference>
<dbReference type="EMBL" id="CAEZUP010000022">
    <property type="protein sequence ID" value="CAB4605256.1"/>
    <property type="molecule type" value="Genomic_DNA"/>
</dbReference>
<evidence type="ECO:0000256" key="5">
    <source>
        <dbReference type="ARBA" id="ARBA00023244"/>
    </source>
</evidence>
<evidence type="ECO:0000256" key="2">
    <source>
        <dbReference type="ARBA" id="ARBA00023004"/>
    </source>
</evidence>
<dbReference type="InterPro" id="IPR001015">
    <property type="entry name" value="Ferrochelatase"/>
</dbReference>
<dbReference type="CDD" id="cd00419">
    <property type="entry name" value="Ferrochelatase_C"/>
    <property type="match status" value="1"/>
</dbReference>
<dbReference type="NCBIfam" id="TIGR00109">
    <property type="entry name" value="hemH"/>
    <property type="match status" value="1"/>
</dbReference>
<dbReference type="GO" id="GO:0006783">
    <property type="term" value="P:heme biosynthetic process"/>
    <property type="evidence" value="ECO:0007669"/>
    <property type="project" value="UniProtKB-KW"/>
</dbReference>
<dbReference type="GO" id="GO:0004325">
    <property type="term" value="F:ferrochelatase activity"/>
    <property type="evidence" value="ECO:0007669"/>
    <property type="project" value="InterPro"/>
</dbReference>
<dbReference type="HAMAP" id="MF_00323">
    <property type="entry name" value="Ferrochelatase"/>
    <property type="match status" value="1"/>
</dbReference>
<proteinExistence type="inferred from homology"/>
<dbReference type="InterPro" id="IPR033659">
    <property type="entry name" value="Ferrochelatase_N"/>
</dbReference>
<evidence type="ECO:0000256" key="3">
    <source>
        <dbReference type="ARBA" id="ARBA00023133"/>
    </source>
</evidence>
<dbReference type="AlphaFoldDB" id="A0A6J6GW46"/>
<dbReference type="PANTHER" id="PTHR11108">
    <property type="entry name" value="FERROCHELATASE"/>
    <property type="match status" value="1"/>
</dbReference>
<name>A0A6J6GW46_9ZZZZ</name>
<organism evidence="6">
    <name type="scientific">freshwater metagenome</name>
    <dbReference type="NCBI Taxonomy" id="449393"/>
    <lineage>
        <taxon>unclassified sequences</taxon>
        <taxon>metagenomes</taxon>
        <taxon>ecological metagenomes</taxon>
    </lineage>
</organism>
<evidence type="ECO:0000256" key="4">
    <source>
        <dbReference type="ARBA" id="ARBA00023239"/>
    </source>
</evidence>
<dbReference type="Gene3D" id="3.40.50.1400">
    <property type="match status" value="2"/>
</dbReference>
<evidence type="ECO:0000313" key="6">
    <source>
        <dbReference type="EMBL" id="CAB4605256.1"/>
    </source>
</evidence>
<evidence type="ECO:0000256" key="1">
    <source>
        <dbReference type="ARBA" id="ARBA00004744"/>
    </source>
</evidence>
<keyword evidence="2" id="KW-0408">Iron</keyword>
<comment type="pathway">
    <text evidence="1">Porphyrin-containing compound metabolism; protoheme biosynthesis.</text>
</comment>
<keyword evidence="3" id="KW-0350">Heme biosynthesis</keyword>
<dbReference type="Pfam" id="PF00762">
    <property type="entry name" value="Ferrochelatase"/>
    <property type="match status" value="1"/>
</dbReference>
<gene>
    <name evidence="6" type="ORF">UFOPK1835_00719</name>
</gene>
<dbReference type="SUPFAM" id="SSF53800">
    <property type="entry name" value="Chelatase"/>
    <property type="match status" value="1"/>
</dbReference>
<protein>
    <submittedName>
        <fullName evidence="6">Unannotated protein</fullName>
    </submittedName>
</protein>
<dbReference type="CDD" id="cd03411">
    <property type="entry name" value="Ferrochelatase_N"/>
    <property type="match status" value="1"/>
</dbReference>
<keyword evidence="5" id="KW-0627">Porphyrin biosynthesis</keyword>
<dbReference type="InterPro" id="IPR033644">
    <property type="entry name" value="Ferrochelatase_C"/>
</dbReference>
<keyword evidence="4" id="KW-0456">Lyase</keyword>
<reference evidence="6" key="1">
    <citation type="submission" date="2020-05" db="EMBL/GenBank/DDBJ databases">
        <authorList>
            <person name="Chiriac C."/>
            <person name="Salcher M."/>
            <person name="Ghai R."/>
            <person name="Kavagutti S V."/>
        </authorList>
    </citation>
    <scope>NUCLEOTIDE SEQUENCE</scope>
</reference>